<accession>A0A381NNW9</accession>
<feature type="compositionally biased region" description="Polar residues" evidence="1">
    <location>
        <begin position="1"/>
        <end position="12"/>
    </location>
</feature>
<reference evidence="2" key="1">
    <citation type="submission" date="2018-05" db="EMBL/GenBank/DDBJ databases">
        <authorList>
            <person name="Lanie J.A."/>
            <person name="Ng W.-L."/>
            <person name="Kazmierczak K.M."/>
            <person name="Andrzejewski T.M."/>
            <person name="Davidsen T.M."/>
            <person name="Wayne K.J."/>
            <person name="Tettelin H."/>
            <person name="Glass J.I."/>
            <person name="Rusch D."/>
            <person name="Podicherti R."/>
            <person name="Tsui H.-C.T."/>
            <person name="Winkler M.E."/>
        </authorList>
    </citation>
    <scope>NUCLEOTIDE SEQUENCE</scope>
</reference>
<feature type="non-terminal residue" evidence="2">
    <location>
        <position position="1"/>
    </location>
</feature>
<organism evidence="2">
    <name type="scientific">marine metagenome</name>
    <dbReference type="NCBI Taxonomy" id="408172"/>
    <lineage>
        <taxon>unclassified sequences</taxon>
        <taxon>metagenomes</taxon>
        <taxon>ecological metagenomes</taxon>
    </lineage>
</organism>
<dbReference type="AlphaFoldDB" id="A0A381NNW9"/>
<name>A0A381NNW9_9ZZZZ</name>
<proteinExistence type="predicted"/>
<feature type="region of interest" description="Disordered" evidence="1">
    <location>
        <begin position="1"/>
        <end position="25"/>
    </location>
</feature>
<evidence type="ECO:0000313" key="2">
    <source>
        <dbReference type="EMBL" id="SUZ56251.1"/>
    </source>
</evidence>
<sequence length="45" mass="5095">VIDQIINVNTPGKENRGYQGPDVHNPFEKVEMTIKIMKHSEAMKG</sequence>
<evidence type="ECO:0000256" key="1">
    <source>
        <dbReference type="SAM" id="MobiDB-lite"/>
    </source>
</evidence>
<dbReference type="EMBL" id="UINC01000489">
    <property type="protein sequence ID" value="SUZ56251.1"/>
    <property type="molecule type" value="Genomic_DNA"/>
</dbReference>
<gene>
    <name evidence="2" type="ORF">METZ01_LOCUS9105</name>
</gene>
<protein>
    <submittedName>
        <fullName evidence="2">Uncharacterized protein</fullName>
    </submittedName>
</protein>